<evidence type="ECO:0000313" key="1">
    <source>
        <dbReference type="EMBL" id="CBE69049.1"/>
    </source>
</evidence>
<dbReference type="EMBL" id="FP565575">
    <property type="protein sequence ID" value="CBE69049.1"/>
    <property type="molecule type" value="Genomic_DNA"/>
</dbReference>
<organism evidence="1 2">
    <name type="scientific">Methylomirabilis oxygeniifera</name>
    <dbReference type="NCBI Taxonomy" id="671143"/>
    <lineage>
        <taxon>Bacteria</taxon>
        <taxon>Candidatus Methylomirabilota</taxon>
        <taxon>Candidatus Methylomirabilia</taxon>
        <taxon>Candidatus Methylomirabilales</taxon>
        <taxon>Candidatus Methylomirabilaceae</taxon>
        <taxon>Candidatus Methylomirabilis</taxon>
    </lineage>
</organism>
<gene>
    <name evidence="1" type="ORF">DAMO_1999</name>
</gene>
<dbReference type="KEGG" id="mox:DAMO_1999"/>
<name>D5MH18_METO1</name>
<proteinExistence type="predicted"/>
<dbReference type="STRING" id="671143.DAMO_1999"/>
<dbReference type="HOGENOM" id="CLU_1632331_0_0_0"/>
<sequence length="162" mass="17440">MGNVMIAREIGLLRRLGRGGPVVATILWLLSARTDAAGTVREGLRHDPDRPNPAMAVPYSSWPVIAASSTHTGGSADAPSGHTQSNKTQAISLSGWVTVIWNDRVHYILSDDQGRWTELLLDEEMAQSLGGPLALNHKRAKVVGERMAAPSESVRVLSIVLE</sequence>
<accession>D5MH18</accession>
<reference evidence="1 2" key="1">
    <citation type="journal article" date="2010" name="Nature">
        <title>Nitrite-driven anaerobic methane oxidation by oxygenic bacteria.</title>
        <authorList>
            <person name="Ettwig K.F."/>
            <person name="Butler M.K."/>
            <person name="Le Paslier D."/>
            <person name="Pelletier E."/>
            <person name="Mangenot S."/>
            <person name="Kuypers M.M.M."/>
            <person name="Schreiber F."/>
            <person name="Dutilh B.E."/>
            <person name="Zedelius J."/>
            <person name="de Beer D."/>
            <person name="Gloerich J."/>
            <person name="Wessels H.J.C.T."/>
            <person name="van Allen T."/>
            <person name="Luesken F."/>
            <person name="Wu M."/>
            <person name="van de Pas-Schoonen K.T."/>
            <person name="Op den Camp H.J.M."/>
            <person name="Janssen-Megens E.M."/>
            <person name="Francoijs K-J."/>
            <person name="Stunnenberg H."/>
            <person name="Weissenbach J."/>
            <person name="Jetten M.S.M."/>
            <person name="Strous M."/>
        </authorList>
    </citation>
    <scope>NUCLEOTIDE SEQUENCE [LARGE SCALE GENOMIC DNA]</scope>
</reference>
<evidence type="ECO:0000313" key="2">
    <source>
        <dbReference type="Proteomes" id="UP000006898"/>
    </source>
</evidence>
<dbReference type="AlphaFoldDB" id="D5MH18"/>
<dbReference type="Proteomes" id="UP000006898">
    <property type="component" value="Chromosome"/>
</dbReference>
<protein>
    <submittedName>
        <fullName evidence="1">Uncharacterized protein</fullName>
    </submittedName>
</protein>